<evidence type="ECO:0000313" key="3">
    <source>
        <dbReference type="Proteomes" id="UP000177791"/>
    </source>
</evidence>
<sequence length="143" mass="16032">MIHIIYMSRAAQDISDRDLQNMLDKYRHLNTERNITGILFYSNGHIAQIMEGEAAVLEPLYEKISHDSRHTNVTKLAHKTIDHRSFAEWSMAFHPLEAAGFEQLKGFLMPGEATQNPDSLGPSDALVLNMVRDAVFGSAPAHS</sequence>
<dbReference type="AlphaFoldDB" id="A0A1G1SSZ0"/>
<keyword evidence="3" id="KW-1185">Reference proteome</keyword>
<dbReference type="OrthoDB" id="1122028at2"/>
<name>A0A1G1SSZ0_9BACT</name>
<dbReference type="EMBL" id="MDZC01000112">
    <property type="protein sequence ID" value="OGX81736.1"/>
    <property type="molecule type" value="Genomic_DNA"/>
</dbReference>
<feature type="domain" description="BLUF" evidence="1">
    <location>
        <begin position="1"/>
        <end position="92"/>
    </location>
</feature>
<dbReference type="Pfam" id="PF04940">
    <property type="entry name" value="BLUF"/>
    <property type="match status" value="1"/>
</dbReference>
<dbReference type="Proteomes" id="UP000177791">
    <property type="component" value="Unassembled WGS sequence"/>
</dbReference>
<proteinExistence type="predicted"/>
<dbReference type="InterPro" id="IPR007024">
    <property type="entry name" value="BLUF_domain"/>
</dbReference>
<gene>
    <name evidence="2" type="ORF">BEN48_05760</name>
</gene>
<protein>
    <recommendedName>
        <fullName evidence="1">BLUF domain-containing protein</fullName>
    </recommendedName>
</protein>
<dbReference type="SMART" id="SM01034">
    <property type="entry name" value="BLUF"/>
    <property type="match status" value="1"/>
</dbReference>
<evidence type="ECO:0000313" key="2">
    <source>
        <dbReference type="EMBL" id="OGX81736.1"/>
    </source>
</evidence>
<dbReference type="InterPro" id="IPR036046">
    <property type="entry name" value="Acylphosphatase-like_dom_sf"/>
</dbReference>
<dbReference type="PROSITE" id="PS50925">
    <property type="entry name" value="BLUF"/>
    <property type="match status" value="1"/>
</dbReference>
<comment type="caution">
    <text evidence="2">The sequence shown here is derived from an EMBL/GenBank/DDBJ whole genome shotgun (WGS) entry which is preliminary data.</text>
</comment>
<dbReference type="GO" id="GO:0071949">
    <property type="term" value="F:FAD binding"/>
    <property type="evidence" value="ECO:0007669"/>
    <property type="project" value="InterPro"/>
</dbReference>
<dbReference type="GO" id="GO:0009882">
    <property type="term" value="F:blue light photoreceptor activity"/>
    <property type="evidence" value="ECO:0007669"/>
    <property type="project" value="InterPro"/>
</dbReference>
<accession>A0A1G1SSZ0</accession>
<dbReference type="SUPFAM" id="SSF54975">
    <property type="entry name" value="Acylphosphatase/BLUF domain-like"/>
    <property type="match status" value="1"/>
</dbReference>
<evidence type="ECO:0000259" key="1">
    <source>
        <dbReference type="PROSITE" id="PS50925"/>
    </source>
</evidence>
<dbReference type="Gene3D" id="3.30.70.100">
    <property type="match status" value="1"/>
</dbReference>
<organism evidence="2 3">
    <name type="scientific">Hymenobacter glacialis</name>
    <dbReference type="NCBI Taxonomy" id="1908236"/>
    <lineage>
        <taxon>Bacteria</taxon>
        <taxon>Pseudomonadati</taxon>
        <taxon>Bacteroidota</taxon>
        <taxon>Cytophagia</taxon>
        <taxon>Cytophagales</taxon>
        <taxon>Hymenobacteraceae</taxon>
        <taxon>Hymenobacter</taxon>
    </lineage>
</organism>
<reference evidence="2 3" key="1">
    <citation type="submission" date="2016-08" db="EMBL/GenBank/DDBJ databases">
        <title>Hymenobacter coccineus sp. nov., Hymenobacter lapidarius sp. nov. and Hymenobacter glacialis sp. nov., isolated from Antarctic soil.</title>
        <authorList>
            <person name="Sedlacek I."/>
            <person name="Kralova S."/>
            <person name="Kyrova K."/>
            <person name="Maslanova I."/>
            <person name="Stankova E."/>
            <person name="Vrbovska V."/>
            <person name="Nemec M."/>
            <person name="Bartak M."/>
            <person name="Svec P."/>
            <person name="Busse H.-J."/>
            <person name="Pantucek R."/>
        </authorList>
    </citation>
    <scope>NUCLEOTIDE SEQUENCE [LARGE SCALE GENOMIC DNA]</scope>
    <source>
        <strain evidence="2 3">CCM 8648</strain>
    </source>
</reference>
<dbReference type="STRING" id="1908236.BEN48_05760"/>
<dbReference type="RefSeq" id="WP_070735958.1">
    <property type="nucleotide sequence ID" value="NZ_MDZC01000112.1"/>
</dbReference>